<protein>
    <submittedName>
        <fullName evidence="1">Uncharacterized protein</fullName>
    </submittedName>
</protein>
<reference evidence="1 2" key="1">
    <citation type="journal article" date="2020" name="Cell">
        <title>Large-Scale Comparative Analyses of Tick Genomes Elucidate Their Genetic Diversity and Vector Capacities.</title>
        <authorList>
            <consortium name="Tick Genome and Microbiome Consortium (TIGMIC)"/>
            <person name="Jia N."/>
            <person name="Wang J."/>
            <person name="Shi W."/>
            <person name="Du L."/>
            <person name="Sun Y."/>
            <person name="Zhan W."/>
            <person name="Jiang J.F."/>
            <person name="Wang Q."/>
            <person name="Zhang B."/>
            <person name="Ji P."/>
            <person name="Bell-Sakyi L."/>
            <person name="Cui X.M."/>
            <person name="Yuan T.T."/>
            <person name="Jiang B.G."/>
            <person name="Yang W.F."/>
            <person name="Lam T.T."/>
            <person name="Chang Q.C."/>
            <person name="Ding S.J."/>
            <person name="Wang X.J."/>
            <person name="Zhu J.G."/>
            <person name="Ruan X.D."/>
            <person name="Zhao L."/>
            <person name="Wei J.T."/>
            <person name="Ye R.Z."/>
            <person name="Que T.C."/>
            <person name="Du C.H."/>
            <person name="Zhou Y.H."/>
            <person name="Cheng J.X."/>
            <person name="Dai P.F."/>
            <person name="Guo W.B."/>
            <person name="Han X.H."/>
            <person name="Huang E.J."/>
            <person name="Li L.F."/>
            <person name="Wei W."/>
            <person name="Gao Y.C."/>
            <person name="Liu J.Z."/>
            <person name="Shao H.Z."/>
            <person name="Wang X."/>
            <person name="Wang C.C."/>
            <person name="Yang T.C."/>
            <person name="Huo Q.B."/>
            <person name="Li W."/>
            <person name="Chen H.Y."/>
            <person name="Chen S.E."/>
            <person name="Zhou L.G."/>
            <person name="Ni X.B."/>
            <person name="Tian J.H."/>
            <person name="Sheng Y."/>
            <person name="Liu T."/>
            <person name="Pan Y.S."/>
            <person name="Xia L.Y."/>
            <person name="Li J."/>
            <person name="Zhao F."/>
            <person name="Cao W.C."/>
        </authorList>
    </citation>
    <scope>NUCLEOTIDE SEQUENCE [LARGE SCALE GENOMIC DNA]</scope>
    <source>
        <strain evidence="1">Iper-2018</strain>
    </source>
</reference>
<gene>
    <name evidence="1" type="ORF">HPB47_028306</name>
</gene>
<sequence>LRPSTSSSSLLTQSGAVEGAPPNRRGAPRRADGSFVPTAFRGLPAAQSGRFVLDPIWKDGGGWAARQRVGALSHVPGVSTCIRRSADRWLRALPSRRFFTKNDDGAEKRRYDAERDWFGRWFEFKGSSLRPGKKSGRHDACQSQSGASSDPSPRHKIKVAELTVPAYVCAQPRRELRLRGSRKLSFREGAFKGAAESCSLPRFLAAPGSRASPGGALAFASCERAPTFSECAGARSALEASSASQGYGAWVVPGNKCRQNGRVLLCHVAILAASQVNSLLQKLPWTRRGHSRTSVCSSIHLLRCAIARMAAGNSMTLL</sequence>
<dbReference type="EMBL" id="JABSTQ010009971">
    <property type="protein sequence ID" value="KAG0424466.1"/>
    <property type="molecule type" value="Genomic_DNA"/>
</dbReference>
<accession>A0AC60PTS3</accession>
<proteinExistence type="predicted"/>
<evidence type="ECO:0000313" key="1">
    <source>
        <dbReference type="EMBL" id="KAG0424466.1"/>
    </source>
</evidence>
<evidence type="ECO:0000313" key="2">
    <source>
        <dbReference type="Proteomes" id="UP000805193"/>
    </source>
</evidence>
<organism evidence="1 2">
    <name type="scientific">Ixodes persulcatus</name>
    <name type="common">Taiga tick</name>
    <dbReference type="NCBI Taxonomy" id="34615"/>
    <lineage>
        <taxon>Eukaryota</taxon>
        <taxon>Metazoa</taxon>
        <taxon>Ecdysozoa</taxon>
        <taxon>Arthropoda</taxon>
        <taxon>Chelicerata</taxon>
        <taxon>Arachnida</taxon>
        <taxon>Acari</taxon>
        <taxon>Parasitiformes</taxon>
        <taxon>Ixodida</taxon>
        <taxon>Ixodoidea</taxon>
        <taxon>Ixodidae</taxon>
        <taxon>Ixodinae</taxon>
        <taxon>Ixodes</taxon>
    </lineage>
</organism>
<comment type="caution">
    <text evidence="1">The sequence shown here is derived from an EMBL/GenBank/DDBJ whole genome shotgun (WGS) entry which is preliminary data.</text>
</comment>
<feature type="non-terminal residue" evidence="1">
    <location>
        <position position="1"/>
    </location>
</feature>
<dbReference type="Proteomes" id="UP000805193">
    <property type="component" value="Unassembled WGS sequence"/>
</dbReference>
<keyword evidence="2" id="KW-1185">Reference proteome</keyword>
<name>A0AC60PTS3_IXOPE</name>